<dbReference type="InterPro" id="IPR050980">
    <property type="entry name" value="2C_sensor_his_kinase"/>
</dbReference>
<feature type="transmembrane region" description="Helical" evidence="9">
    <location>
        <begin position="85"/>
        <end position="103"/>
    </location>
</feature>
<dbReference type="EC" id="2.7.13.3" evidence="2"/>
<dbReference type="PRINTS" id="PR00344">
    <property type="entry name" value="BCTRLSENSOR"/>
</dbReference>
<dbReference type="PROSITE" id="PS50109">
    <property type="entry name" value="HIS_KIN"/>
    <property type="match status" value="1"/>
</dbReference>
<reference evidence="11 12" key="1">
    <citation type="submission" date="2013-03" db="EMBL/GenBank/DDBJ databases">
        <title>Assembly of a new bacterial strain Brevibacillus borstelensis AK1.</title>
        <authorList>
            <person name="Rajan I."/>
            <person name="PoliReddy D."/>
            <person name="Sugumar T."/>
            <person name="Rathinam K."/>
            <person name="Alqarawi S."/>
            <person name="Khalil A.B."/>
            <person name="Sivakumar N."/>
        </authorList>
    </citation>
    <scope>NUCLEOTIDE SEQUENCE [LARGE SCALE GENOMIC DNA]</scope>
    <source>
        <strain evidence="11 12">AK1</strain>
    </source>
</reference>
<name>M8DUL2_9BACL</name>
<dbReference type="OrthoDB" id="1674512at2"/>
<dbReference type="GO" id="GO:0005524">
    <property type="term" value="F:ATP binding"/>
    <property type="evidence" value="ECO:0007669"/>
    <property type="project" value="UniProtKB-KW"/>
</dbReference>
<proteinExistence type="predicted"/>
<dbReference type="InterPro" id="IPR036890">
    <property type="entry name" value="HATPase_C_sf"/>
</dbReference>
<gene>
    <name evidence="11" type="ORF">I532_21350</name>
</gene>
<feature type="transmembrane region" description="Helical" evidence="9">
    <location>
        <begin position="110"/>
        <end position="129"/>
    </location>
</feature>
<evidence type="ECO:0000313" key="12">
    <source>
        <dbReference type="Proteomes" id="UP000012081"/>
    </source>
</evidence>
<evidence type="ECO:0000256" key="4">
    <source>
        <dbReference type="ARBA" id="ARBA00022679"/>
    </source>
</evidence>
<dbReference type="SUPFAM" id="SSF55874">
    <property type="entry name" value="ATPase domain of HSP90 chaperone/DNA topoisomerase II/histidine kinase"/>
    <property type="match status" value="1"/>
</dbReference>
<keyword evidence="8" id="KW-0902">Two-component regulatory system</keyword>
<comment type="catalytic activity">
    <reaction evidence="1">
        <text>ATP + protein L-histidine = ADP + protein N-phospho-L-histidine.</text>
        <dbReference type="EC" id="2.7.13.3"/>
    </reaction>
</comment>
<evidence type="ECO:0000256" key="1">
    <source>
        <dbReference type="ARBA" id="ARBA00000085"/>
    </source>
</evidence>
<protein>
    <recommendedName>
        <fullName evidence="2">histidine kinase</fullName>
        <ecNumber evidence="2">2.7.13.3</ecNumber>
    </recommendedName>
</protein>
<dbReference type="Proteomes" id="UP000012081">
    <property type="component" value="Unassembled WGS sequence"/>
</dbReference>
<keyword evidence="5" id="KW-0547">Nucleotide-binding</keyword>
<feature type="transmembrane region" description="Helical" evidence="9">
    <location>
        <begin position="53"/>
        <end position="73"/>
    </location>
</feature>
<keyword evidence="9" id="KW-0812">Transmembrane</keyword>
<dbReference type="GO" id="GO:0000160">
    <property type="term" value="P:phosphorelay signal transduction system"/>
    <property type="evidence" value="ECO:0007669"/>
    <property type="project" value="UniProtKB-KW"/>
</dbReference>
<feature type="transmembrane region" description="Helical" evidence="9">
    <location>
        <begin position="29"/>
        <end position="46"/>
    </location>
</feature>
<evidence type="ECO:0000259" key="10">
    <source>
        <dbReference type="PROSITE" id="PS50109"/>
    </source>
</evidence>
<keyword evidence="9" id="KW-1133">Transmembrane helix</keyword>
<evidence type="ECO:0000256" key="9">
    <source>
        <dbReference type="SAM" id="Phobius"/>
    </source>
</evidence>
<dbReference type="InterPro" id="IPR005467">
    <property type="entry name" value="His_kinase_dom"/>
</dbReference>
<keyword evidence="4" id="KW-0808">Transferase</keyword>
<keyword evidence="7" id="KW-0067">ATP-binding</keyword>
<dbReference type="SMART" id="SM00387">
    <property type="entry name" value="HATPase_c"/>
    <property type="match status" value="1"/>
</dbReference>
<evidence type="ECO:0000313" key="11">
    <source>
        <dbReference type="EMBL" id="EMT50656.1"/>
    </source>
</evidence>
<dbReference type="STRING" id="1300222.I532_21350"/>
<keyword evidence="3" id="KW-0597">Phosphoprotein</keyword>
<dbReference type="AlphaFoldDB" id="M8DUL2"/>
<dbReference type="Gene3D" id="3.30.565.10">
    <property type="entry name" value="Histidine kinase-like ATPase, C-terminal domain"/>
    <property type="match status" value="1"/>
</dbReference>
<dbReference type="RefSeq" id="WP_003391076.1">
    <property type="nucleotide sequence ID" value="NZ_APBN01000013.1"/>
</dbReference>
<evidence type="ECO:0000256" key="2">
    <source>
        <dbReference type="ARBA" id="ARBA00012438"/>
    </source>
</evidence>
<evidence type="ECO:0000256" key="5">
    <source>
        <dbReference type="ARBA" id="ARBA00022741"/>
    </source>
</evidence>
<keyword evidence="6 11" id="KW-0418">Kinase</keyword>
<feature type="transmembrane region" description="Helical" evidence="9">
    <location>
        <begin position="141"/>
        <end position="165"/>
    </location>
</feature>
<dbReference type="InterPro" id="IPR004358">
    <property type="entry name" value="Sig_transdc_His_kin-like_C"/>
</dbReference>
<evidence type="ECO:0000256" key="7">
    <source>
        <dbReference type="ARBA" id="ARBA00022840"/>
    </source>
</evidence>
<sequence length="425" mass="48270">MRESVYILLLMLIAVPIAGELKFHPFQDDFRISFGTTAFFFFLLWLRKIPSYISGPLTGCMVILFRLGLDWIADEPFDLLASFQMHLPAFFFYVTFSVIFALFRVNQLHHVPLAVGLLATVAEIAANLVELAFRSPQWDAVFQWEVISSVAVIALIRSFFVLSFFNMIQLRQAKWMEEQQRTRNEHMLMLVSSLYEESIHLKKTLQDVEEITRDCYELYRGLKETDGQGKGYAKQALRIAGQVHEVKKDNQRIYAGLSKLISDENDRDYMPLGELLKVIVRANEKYARLLGKDIRLTYRVDVPFLACHIFTTLSLLNNLAANAVEAIRERGAIAITVTLEEGQFLLFTVKDDGPGITPKNRELLFVPGFTTKYDVSGNPSTGIGLCYVKEVADNLRGQVELLEGTDGYTTVFTIRLPVANLVQKG</sequence>
<dbReference type="Pfam" id="PF02518">
    <property type="entry name" value="HATPase_c"/>
    <property type="match status" value="1"/>
</dbReference>
<dbReference type="EMBL" id="APBN01000013">
    <property type="protein sequence ID" value="EMT50656.1"/>
    <property type="molecule type" value="Genomic_DNA"/>
</dbReference>
<dbReference type="PANTHER" id="PTHR44936:SF9">
    <property type="entry name" value="SENSOR PROTEIN CREC"/>
    <property type="match status" value="1"/>
</dbReference>
<dbReference type="PATRIC" id="fig|1300222.3.peg.4490"/>
<feature type="domain" description="Histidine kinase" evidence="10">
    <location>
        <begin position="257"/>
        <end position="420"/>
    </location>
</feature>
<organism evidence="11 12">
    <name type="scientific">Brevibacillus borstelensis AK1</name>
    <dbReference type="NCBI Taxonomy" id="1300222"/>
    <lineage>
        <taxon>Bacteria</taxon>
        <taxon>Bacillati</taxon>
        <taxon>Bacillota</taxon>
        <taxon>Bacilli</taxon>
        <taxon>Bacillales</taxon>
        <taxon>Paenibacillaceae</taxon>
        <taxon>Brevibacillus</taxon>
    </lineage>
</organism>
<evidence type="ECO:0000256" key="8">
    <source>
        <dbReference type="ARBA" id="ARBA00023012"/>
    </source>
</evidence>
<dbReference type="PANTHER" id="PTHR44936">
    <property type="entry name" value="SENSOR PROTEIN CREC"/>
    <property type="match status" value="1"/>
</dbReference>
<dbReference type="InterPro" id="IPR003594">
    <property type="entry name" value="HATPase_dom"/>
</dbReference>
<comment type="caution">
    <text evidence="11">The sequence shown here is derived from an EMBL/GenBank/DDBJ whole genome shotgun (WGS) entry which is preliminary data.</text>
</comment>
<evidence type="ECO:0000256" key="6">
    <source>
        <dbReference type="ARBA" id="ARBA00022777"/>
    </source>
</evidence>
<dbReference type="GO" id="GO:0004673">
    <property type="term" value="F:protein histidine kinase activity"/>
    <property type="evidence" value="ECO:0007669"/>
    <property type="project" value="UniProtKB-EC"/>
</dbReference>
<keyword evidence="12" id="KW-1185">Reference proteome</keyword>
<dbReference type="GeneID" id="89501564"/>
<accession>M8DUL2</accession>
<evidence type="ECO:0000256" key="3">
    <source>
        <dbReference type="ARBA" id="ARBA00022553"/>
    </source>
</evidence>
<keyword evidence="9" id="KW-0472">Membrane</keyword>